<evidence type="ECO:0000256" key="6">
    <source>
        <dbReference type="ARBA" id="ARBA00065779"/>
    </source>
</evidence>
<dbReference type="FunFam" id="3.40.50.10140:FF:000017">
    <property type="entry name" value="B cell scaffold protein with ankyrin repeats 1"/>
    <property type="match status" value="1"/>
</dbReference>
<feature type="region of interest" description="Disordered" evidence="8">
    <location>
        <begin position="409"/>
        <end position="476"/>
    </location>
</feature>
<name>A0A6P6DI08_OCTDE</name>
<dbReference type="FunCoup" id="A0A6P6DI08">
    <property type="interactions" value="373"/>
</dbReference>
<feature type="compositionally biased region" description="Acidic residues" evidence="8">
    <location>
        <begin position="542"/>
        <end position="561"/>
    </location>
</feature>
<dbReference type="GO" id="GO:0042113">
    <property type="term" value="P:B cell activation"/>
    <property type="evidence" value="ECO:0007669"/>
    <property type="project" value="UniProtKB-KW"/>
</dbReference>
<dbReference type="InterPro" id="IPR017893">
    <property type="entry name" value="DBB_domain"/>
</dbReference>
<evidence type="ECO:0000313" key="11">
    <source>
        <dbReference type="Proteomes" id="UP000515203"/>
    </source>
</evidence>
<feature type="region of interest" description="Disordered" evidence="8">
    <location>
        <begin position="155"/>
        <end position="180"/>
    </location>
</feature>
<dbReference type="InterPro" id="IPR052446">
    <property type="entry name" value="B-cell_PI3K-Signaling_Adptrs"/>
</dbReference>
<dbReference type="GO" id="GO:0051246">
    <property type="term" value="P:regulation of protein metabolic process"/>
    <property type="evidence" value="ECO:0007669"/>
    <property type="project" value="UniProtKB-ARBA"/>
</dbReference>
<keyword evidence="2" id="KW-0677">Repeat</keyword>
<dbReference type="RefSeq" id="XP_023559636.1">
    <property type="nucleotide sequence ID" value="XM_023703868.1"/>
</dbReference>
<dbReference type="Gene3D" id="3.40.50.10140">
    <property type="entry name" value="Toll/interleukin-1 receptor homology (TIR) domain"/>
    <property type="match status" value="1"/>
</dbReference>
<evidence type="ECO:0000313" key="12">
    <source>
        <dbReference type="RefSeq" id="XP_023559636.1"/>
    </source>
</evidence>
<keyword evidence="1" id="KW-0597">Phosphoprotein</keyword>
<dbReference type="InterPro" id="IPR000157">
    <property type="entry name" value="TIR_dom"/>
</dbReference>
<evidence type="ECO:0000256" key="5">
    <source>
        <dbReference type="ARBA" id="ARBA00054773"/>
    </source>
</evidence>
<accession>A0A6P6DI08</accession>
<dbReference type="SMART" id="SM01282">
    <property type="entry name" value="DBB"/>
    <property type="match status" value="1"/>
</dbReference>
<dbReference type="OrthoDB" id="8192811at2759"/>
<dbReference type="GO" id="GO:0051898">
    <property type="term" value="P:negative regulation of phosphatidylinositol 3-kinase/protein kinase B signal transduction"/>
    <property type="evidence" value="ECO:0007669"/>
    <property type="project" value="TreeGrafter"/>
</dbReference>
<sequence>MLPATFQPVSPGNMKSILVMYEDDAEDWAVYLKALFSQTVERKGILLYSLEGFSLQHLELLSLTSYKCKIIVLSSSVLKDLTPQKSEFLEKVLDSPSCVVTLLCGLQSATPLYESLNISASRWELSTQQEPGEYISVIQHILSGDYEDYLEVSVPADQRENNPGEKRERNEPEASSGTSESAVSLAMVLPAEVPCENPGEIFIFLKDEVVGETVEAEFTSHTKCIRTQPALWDKNVWCMKALDFPAGSVSIRIYCDGILTATSEMKYCSPAAVAEGPAKVAGPGGNLCWNDIDELDGILTSIFKQEIPHYNFQHLQSEIYPQNEYIHGNELPTLLHCAAKFGLKNLALHLLQCAGASWALKMRDASGADPAHIASKYGHEELMKILEDFSTEEVSRNNEQLHDYEEDRISLSAHSPPSVSPTLYLHQGSRRTPRQSEDITEVTEETGEKQEPGPGEKTLLSPAEEASDCSEDPYDDLYMFIPGTELEPDGELLACSRPPLPPPRPACAAFQPKKPQSPSQGRPRKGQVERSHNWSDSGEEKTEVEEAQVEEDPYTFAEIEDSEYDMILTKMSVKRKPGNWSFIINRPPAPAPRPTNVLPKEETVPYIAQVFQQKTARRQSDSDKPQGLPKKPDKARKESSAVSIPRHCLEAGQEELILLQEKVKNGKLSVDEALEKFKHWQIGKSGLEMIQQEKLRQLRDTIIGKRPEEENVCDKLTIVHHPSGTTTCNENMLHNIPLSNKLPAPLQVEKEFGFCYRKDH</sequence>
<evidence type="ECO:0000256" key="3">
    <source>
        <dbReference type="ARBA" id="ARBA00022936"/>
    </source>
</evidence>
<dbReference type="GeneID" id="101576587"/>
<feature type="region of interest" description="Disordered" evidence="8">
    <location>
        <begin position="489"/>
        <end position="561"/>
    </location>
</feature>
<dbReference type="Gene3D" id="1.25.40.20">
    <property type="entry name" value="Ankyrin repeat-containing domain"/>
    <property type="match status" value="1"/>
</dbReference>
<dbReference type="PROSITE" id="PS51376">
    <property type="entry name" value="DBB"/>
    <property type="match status" value="1"/>
</dbReference>
<dbReference type="AlphaFoldDB" id="A0A6P6DI08"/>
<protein>
    <recommendedName>
        <fullName evidence="7">B-cell scaffold protein with ankyrin repeats</fullName>
    </recommendedName>
</protein>
<evidence type="ECO:0000259" key="9">
    <source>
        <dbReference type="PROSITE" id="PS50104"/>
    </source>
</evidence>
<dbReference type="InParanoid" id="A0A6P6DI08"/>
<dbReference type="Proteomes" id="UP000515203">
    <property type="component" value="Unplaced"/>
</dbReference>
<dbReference type="InterPro" id="IPR036770">
    <property type="entry name" value="Ankyrin_rpt-contain_sf"/>
</dbReference>
<comment type="function">
    <text evidence="5">Involved in B-cell receptor (BCR)-induced Ca(2+) mobilization from intracellular stores. Promotes Lyn-mediated phosphorylation of IP3 receptors 1 and 2.</text>
</comment>
<dbReference type="PANTHER" id="PTHR16267">
    <property type="entry name" value="BANK1/PIK3AP1 FAMILY MEMBER"/>
    <property type="match status" value="1"/>
</dbReference>
<feature type="compositionally biased region" description="Polar residues" evidence="8">
    <location>
        <begin position="412"/>
        <end position="421"/>
    </location>
</feature>
<keyword evidence="4" id="KW-0040">ANK repeat</keyword>
<feature type="domain" description="DBB" evidence="10">
    <location>
        <begin position="188"/>
        <end position="315"/>
    </location>
</feature>
<comment type="subunit">
    <text evidence="6">Interacts with LYN, ITPR1 and ITPR2.</text>
</comment>
<dbReference type="Pfam" id="PF14545">
    <property type="entry name" value="DBB"/>
    <property type="match status" value="1"/>
</dbReference>
<dbReference type="GO" id="GO:0050869">
    <property type="term" value="P:negative regulation of B cell activation"/>
    <property type="evidence" value="ECO:0007669"/>
    <property type="project" value="TreeGrafter"/>
</dbReference>
<feature type="region of interest" description="Disordered" evidence="8">
    <location>
        <begin position="613"/>
        <end position="643"/>
    </location>
</feature>
<feature type="compositionally biased region" description="Basic and acidic residues" evidence="8">
    <location>
        <begin position="157"/>
        <end position="172"/>
    </location>
</feature>
<dbReference type="GO" id="GO:1990782">
    <property type="term" value="F:protein tyrosine kinase binding"/>
    <property type="evidence" value="ECO:0007669"/>
    <property type="project" value="TreeGrafter"/>
</dbReference>
<evidence type="ECO:0000259" key="10">
    <source>
        <dbReference type="PROSITE" id="PS51376"/>
    </source>
</evidence>
<proteinExistence type="predicted"/>
<dbReference type="InterPro" id="IPR035897">
    <property type="entry name" value="Toll_tir_struct_dom_sf"/>
</dbReference>
<feature type="compositionally biased region" description="Basic and acidic residues" evidence="8">
    <location>
        <begin position="618"/>
        <end position="639"/>
    </location>
</feature>
<keyword evidence="11" id="KW-1185">Reference proteome</keyword>
<dbReference type="SUPFAM" id="SSF48403">
    <property type="entry name" value="Ankyrin repeat"/>
    <property type="match status" value="1"/>
</dbReference>
<evidence type="ECO:0000256" key="2">
    <source>
        <dbReference type="ARBA" id="ARBA00022737"/>
    </source>
</evidence>
<dbReference type="PROSITE" id="PS50104">
    <property type="entry name" value="TIR"/>
    <property type="match status" value="1"/>
</dbReference>
<evidence type="ECO:0000256" key="7">
    <source>
        <dbReference type="ARBA" id="ARBA00069696"/>
    </source>
</evidence>
<evidence type="ECO:0000256" key="1">
    <source>
        <dbReference type="ARBA" id="ARBA00022553"/>
    </source>
</evidence>
<dbReference type="PANTHER" id="PTHR16267:SF13">
    <property type="entry name" value="B-CELL SCAFFOLD PROTEIN WITH ANKYRIN REPEATS"/>
    <property type="match status" value="1"/>
</dbReference>
<dbReference type="CTD" id="55024"/>
<organism evidence="11 12">
    <name type="scientific">Octodon degus</name>
    <name type="common">Degu</name>
    <name type="synonym">Sciurus degus</name>
    <dbReference type="NCBI Taxonomy" id="10160"/>
    <lineage>
        <taxon>Eukaryota</taxon>
        <taxon>Metazoa</taxon>
        <taxon>Chordata</taxon>
        <taxon>Craniata</taxon>
        <taxon>Vertebrata</taxon>
        <taxon>Euteleostomi</taxon>
        <taxon>Mammalia</taxon>
        <taxon>Eutheria</taxon>
        <taxon>Euarchontoglires</taxon>
        <taxon>Glires</taxon>
        <taxon>Rodentia</taxon>
        <taxon>Hystricomorpha</taxon>
        <taxon>Octodontidae</taxon>
        <taxon>Octodon</taxon>
    </lineage>
</organism>
<dbReference type="GO" id="GO:0005102">
    <property type="term" value="F:signaling receptor binding"/>
    <property type="evidence" value="ECO:0007669"/>
    <property type="project" value="TreeGrafter"/>
</dbReference>
<dbReference type="InterPro" id="IPR041340">
    <property type="entry name" value="PIK3AP1_TIR"/>
</dbReference>
<reference evidence="12" key="1">
    <citation type="submission" date="2025-08" db="UniProtKB">
        <authorList>
            <consortium name="RefSeq"/>
        </authorList>
    </citation>
    <scope>IDENTIFICATION</scope>
</reference>
<feature type="domain" description="TIR" evidence="9">
    <location>
        <begin position="13"/>
        <end position="141"/>
    </location>
</feature>
<feature type="compositionally biased region" description="Acidic residues" evidence="8">
    <location>
        <begin position="465"/>
        <end position="475"/>
    </location>
</feature>
<evidence type="ECO:0000256" key="8">
    <source>
        <dbReference type="SAM" id="MobiDB-lite"/>
    </source>
</evidence>
<feature type="compositionally biased region" description="Basic and acidic residues" evidence="8">
    <location>
        <begin position="526"/>
        <end position="541"/>
    </location>
</feature>
<evidence type="ECO:0000256" key="4">
    <source>
        <dbReference type="ARBA" id="ARBA00023043"/>
    </source>
</evidence>
<gene>
    <name evidence="12" type="primary">Bank1</name>
</gene>
<dbReference type="GO" id="GO:0007165">
    <property type="term" value="P:signal transduction"/>
    <property type="evidence" value="ECO:0007669"/>
    <property type="project" value="InterPro"/>
</dbReference>
<dbReference type="Pfam" id="PF18567">
    <property type="entry name" value="TIR_3"/>
    <property type="match status" value="1"/>
</dbReference>
<keyword evidence="3" id="KW-0075">B-cell activation</keyword>